<keyword evidence="2" id="KW-1185">Reference proteome</keyword>
<dbReference type="RefSeq" id="WP_113666442.1">
    <property type="nucleotide sequence ID" value="NZ_QNVY02000003.1"/>
</dbReference>
<dbReference type="Gene3D" id="2.40.360.20">
    <property type="match status" value="1"/>
</dbReference>
<dbReference type="EMBL" id="QNVY02000003">
    <property type="protein sequence ID" value="RYJ51827.1"/>
    <property type="molecule type" value="Genomic_DNA"/>
</dbReference>
<reference evidence="1 2" key="1">
    <citation type="submission" date="2019-01" db="EMBL/GenBank/DDBJ databases">
        <title>Flavobacterium sp. nov. isolated from arctic soil.</title>
        <authorList>
            <person name="Kim D.-U."/>
        </authorList>
    </citation>
    <scope>NUCLEOTIDE SEQUENCE [LARGE SCALE GENOMIC DNA]</scope>
    <source>
        <strain evidence="1 2">Kopri-42</strain>
    </source>
</reference>
<dbReference type="Proteomes" id="UP000253235">
    <property type="component" value="Unassembled WGS sequence"/>
</dbReference>
<organism evidence="1 2">
    <name type="scientific">Flavobacterium petrolei</name>
    <dbReference type="NCBI Taxonomy" id="2259594"/>
    <lineage>
        <taxon>Bacteria</taxon>
        <taxon>Pseudomonadati</taxon>
        <taxon>Bacteroidota</taxon>
        <taxon>Flavobacteriia</taxon>
        <taxon>Flavobacteriales</taxon>
        <taxon>Flavobacteriaceae</taxon>
        <taxon>Flavobacterium</taxon>
    </lineage>
</organism>
<evidence type="ECO:0000313" key="2">
    <source>
        <dbReference type="Proteomes" id="UP000253235"/>
    </source>
</evidence>
<sequence length="248" mass="28911">MKKNIFIIFTFFVSNFCFSQQYDGVIIEKRKIDKNNLIYKIGKSFFYSIEIKKNDIEYFLDKGFDDSLTINKSKKNGINEIKLVVIKPKIFQRTNKNQTEIKYNFEPNPISITCTGIVENDNNVWIHPPRLGFLKVLETCPFPYIKLNQKVGYEWNDEMSIAEYWSNKNSGIWTGRLLLKYNYKIIGEEKITTNIGELECKVISASANSTIGKSTLVAYFNDKYGFVKLKYKLFTGTEIKINLKKISE</sequence>
<comment type="caution">
    <text evidence="1">The sequence shown here is derived from an EMBL/GenBank/DDBJ whole genome shotgun (WGS) entry which is preliminary data.</text>
</comment>
<evidence type="ECO:0000313" key="1">
    <source>
        <dbReference type="EMBL" id="RYJ51827.1"/>
    </source>
</evidence>
<name>A0A482TKV9_9FLAO</name>
<protein>
    <recommendedName>
        <fullName evidence="3">DUF3108 domain-containing protein</fullName>
    </recommendedName>
</protein>
<proteinExistence type="predicted"/>
<dbReference type="OrthoDB" id="980385at2"/>
<evidence type="ECO:0008006" key="3">
    <source>
        <dbReference type="Google" id="ProtNLM"/>
    </source>
</evidence>
<dbReference type="AlphaFoldDB" id="A0A482TKV9"/>
<accession>A0A482TKV9</accession>
<gene>
    <name evidence="1" type="ORF">DR871_011650</name>
</gene>